<reference evidence="9 10" key="1">
    <citation type="journal article" date="2015" name="Proc. Natl. Acad. Sci. U.S.A.">
        <title>The resurrection genome of Boea hygrometrica: A blueprint for survival of dehydration.</title>
        <authorList>
            <person name="Xiao L."/>
            <person name="Yang G."/>
            <person name="Zhang L."/>
            <person name="Yang X."/>
            <person name="Zhao S."/>
            <person name="Ji Z."/>
            <person name="Zhou Q."/>
            <person name="Hu M."/>
            <person name="Wang Y."/>
            <person name="Chen M."/>
            <person name="Xu Y."/>
            <person name="Jin H."/>
            <person name="Xiao X."/>
            <person name="Hu G."/>
            <person name="Bao F."/>
            <person name="Hu Y."/>
            <person name="Wan P."/>
            <person name="Li L."/>
            <person name="Deng X."/>
            <person name="Kuang T."/>
            <person name="Xiang C."/>
            <person name="Zhu J.K."/>
            <person name="Oliver M.J."/>
            <person name="He Y."/>
        </authorList>
    </citation>
    <scope>NUCLEOTIDE SEQUENCE [LARGE SCALE GENOMIC DNA]</scope>
    <source>
        <strain evidence="10">cv. XS01</strain>
    </source>
</reference>
<keyword evidence="5" id="KW-0175">Coiled coil</keyword>
<gene>
    <name evidence="9" type="ORF">F511_34761</name>
</gene>
<keyword evidence="4 7" id="KW-0472">Membrane</keyword>
<feature type="compositionally biased region" description="Low complexity" evidence="6">
    <location>
        <begin position="451"/>
        <end position="462"/>
    </location>
</feature>
<organism evidence="9 10">
    <name type="scientific">Dorcoceras hygrometricum</name>
    <dbReference type="NCBI Taxonomy" id="472368"/>
    <lineage>
        <taxon>Eukaryota</taxon>
        <taxon>Viridiplantae</taxon>
        <taxon>Streptophyta</taxon>
        <taxon>Embryophyta</taxon>
        <taxon>Tracheophyta</taxon>
        <taxon>Spermatophyta</taxon>
        <taxon>Magnoliopsida</taxon>
        <taxon>eudicotyledons</taxon>
        <taxon>Gunneridae</taxon>
        <taxon>Pentapetalae</taxon>
        <taxon>asterids</taxon>
        <taxon>lamiids</taxon>
        <taxon>Lamiales</taxon>
        <taxon>Gesneriaceae</taxon>
        <taxon>Didymocarpoideae</taxon>
        <taxon>Trichosporeae</taxon>
        <taxon>Loxocarpinae</taxon>
        <taxon>Dorcoceras</taxon>
    </lineage>
</organism>
<keyword evidence="10" id="KW-1185">Reference proteome</keyword>
<dbReference type="GO" id="GO:0016020">
    <property type="term" value="C:membrane"/>
    <property type="evidence" value="ECO:0007669"/>
    <property type="project" value="UniProtKB-SubCell"/>
</dbReference>
<dbReference type="GO" id="GO:0080115">
    <property type="term" value="F:myosin XI tail binding"/>
    <property type="evidence" value="ECO:0007669"/>
    <property type="project" value="UniProtKB-ARBA"/>
</dbReference>
<keyword evidence="3 7" id="KW-1133">Transmembrane helix</keyword>
<evidence type="ECO:0000256" key="7">
    <source>
        <dbReference type="SAM" id="Phobius"/>
    </source>
</evidence>
<comment type="subcellular location">
    <subcellularLocation>
        <location evidence="1">Membrane</location>
        <topology evidence="1">Single-pass membrane protein</topology>
    </subcellularLocation>
</comment>
<feature type="domain" description="GTD-binding" evidence="8">
    <location>
        <begin position="502"/>
        <end position="600"/>
    </location>
</feature>
<proteinExistence type="predicted"/>
<dbReference type="InterPro" id="IPR007656">
    <property type="entry name" value="GTD-bd"/>
</dbReference>
<dbReference type="AlphaFoldDB" id="A0A2Z7ATT9"/>
<feature type="region of interest" description="Disordered" evidence="6">
    <location>
        <begin position="878"/>
        <end position="897"/>
    </location>
</feature>
<feature type="coiled-coil region" evidence="5">
    <location>
        <begin position="660"/>
        <end position="687"/>
    </location>
</feature>
<feature type="region of interest" description="Disordered" evidence="6">
    <location>
        <begin position="687"/>
        <end position="729"/>
    </location>
</feature>
<feature type="compositionally biased region" description="Polar residues" evidence="6">
    <location>
        <begin position="759"/>
        <end position="771"/>
    </location>
</feature>
<feature type="compositionally biased region" description="Polar residues" evidence="6">
    <location>
        <begin position="827"/>
        <end position="839"/>
    </location>
</feature>
<evidence type="ECO:0000256" key="3">
    <source>
        <dbReference type="ARBA" id="ARBA00022989"/>
    </source>
</evidence>
<feature type="region of interest" description="Disordered" evidence="6">
    <location>
        <begin position="827"/>
        <end position="849"/>
    </location>
</feature>
<feature type="compositionally biased region" description="Polar residues" evidence="6">
    <location>
        <begin position="694"/>
        <end position="711"/>
    </location>
</feature>
<feature type="compositionally biased region" description="Basic and acidic residues" evidence="6">
    <location>
        <begin position="480"/>
        <end position="490"/>
    </location>
</feature>
<evidence type="ECO:0000256" key="1">
    <source>
        <dbReference type="ARBA" id="ARBA00004167"/>
    </source>
</evidence>
<feature type="region of interest" description="Disordered" evidence="6">
    <location>
        <begin position="451"/>
        <end position="498"/>
    </location>
</feature>
<dbReference type="OrthoDB" id="1047602at2759"/>
<evidence type="ECO:0000256" key="4">
    <source>
        <dbReference type="ARBA" id="ARBA00023136"/>
    </source>
</evidence>
<dbReference type="EMBL" id="KV012513">
    <property type="protein sequence ID" value="KZV24788.1"/>
    <property type="molecule type" value="Genomic_DNA"/>
</dbReference>
<evidence type="ECO:0000256" key="6">
    <source>
        <dbReference type="SAM" id="MobiDB-lite"/>
    </source>
</evidence>
<feature type="transmembrane region" description="Helical" evidence="7">
    <location>
        <begin position="20"/>
        <end position="43"/>
    </location>
</feature>
<dbReference type="Pfam" id="PF04576">
    <property type="entry name" value="Zein-binding"/>
    <property type="match status" value="1"/>
</dbReference>
<feature type="region of interest" description="Disordered" evidence="6">
    <location>
        <begin position="751"/>
        <end position="771"/>
    </location>
</feature>
<feature type="compositionally biased region" description="Polar residues" evidence="6">
    <location>
        <begin position="407"/>
        <end position="426"/>
    </location>
</feature>
<dbReference type="PROSITE" id="PS51775">
    <property type="entry name" value="GTD_BINDING"/>
    <property type="match status" value="1"/>
</dbReference>
<evidence type="ECO:0000259" key="8">
    <source>
        <dbReference type="PROSITE" id="PS51775"/>
    </source>
</evidence>
<evidence type="ECO:0000256" key="5">
    <source>
        <dbReference type="SAM" id="Coils"/>
    </source>
</evidence>
<evidence type="ECO:0000313" key="9">
    <source>
        <dbReference type="EMBL" id="KZV24788.1"/>
    </source>
</evidence>
<feature type="region of interest" description="Disordered" evidence="6">
    <location>
        <begin position="392"/>
        <end position="428"/>
    </location>
</feature>
<evidence type="ECO:0000256" key="2">
    <source>
        <dbReference type="ARBA" id="ARBA00022692"/>
    </source>
</evidence>
<dbReference type="PANTHER" id="PTHR31448">
    <property type="entry name" value="MYOSIN-BINDING PROTEIN 2"/>
    <property type="match status" value="1"/>
</dbReference>
<sequence>MAAERPSVKKRTATGYMTFLASAPCEWILIFLLFIYAALTYFLTKFAQFCELKPPCLLCSRLDHVFGEKKSGCYWSSLCSSHREEISTLVSCAVHNKLADVNEMCEECFLPIAIGNKSNSVSCRLLVGKLWVDVERSALQTLMLNRHIKYSFSGLRTCSCCNKTWGAILNAERFHGFGSSVGFGASKAKVKNPLPRVLTRSHFSRRDSLKRLRDKFTGTVAHLSAVSSSLDTSAHVGNAKLVISSDFETEAIFYEDGGGKASSLGKNGSEHECDQYGGQCLPRAPGNKLALELKSNQGYEVKPLVPDAPNLLDLCENKNTHFPSSDAFEEQGLNGAEYQHKPSKFLIGELDAGRGSLSQTFTLPVLSELPPYNATPLFSTMMIPGQHADAVEGTSSDTVHKPDLDNMNPTDASTEGLENNELTSTHGLGHDYAENEEEMFLTKEFYTSEVSSSSKVTSPSASDEQVKSRTHEIPVSASLDRNDSDHHESSDGISDGDIIGEGIVDRLKRQVEHDQICINSLHQELEAERSAATIAANQAMAMITRLQEEKASLRMEALQYLRLMEEQAEYDKEAIERANDLLSEKEKELQDLETDLEFYRNNIVEESLVTHHTENSPRASTNDSISYHITKSNGHCKTMNNITKSNGHCKPMNSLVTSFADEEERGLQDLETELEFYRKNIVEESAVTHHTENSPRASTNESKSSNITESSGKCKPVNSLAPNSAVEKERGMSDLETRLEFCRNNIVQESAVTHHTENSPRTNTNDSKSSNITEFIGNCKPMKSLVPNFADEKERELPELESKLEFCRNNIIEESVVTHHTEISPRASTNYSKSSNMMESNEKCKPVNSLAPNFADEKERELQDLETKLEFCRNNIVEESTVTHHTENSPRASTNDS</sequence>
<dbReference type="PANTHER" id="PTHR31448:SF55">
    <property type="entry name" value="MYOSIN-BINDING PROTEIN 3-LIKE ISOFORM X1"/>
    <property type="match status" value="1"/>
</dbReference>
<protein>
    <recommendedName>
        <fullName evidence="8">GTD-binding domain-containing protein</fullName>
    </recommendedName>
</protein>
<keyword evidence="2 7" id="KW-0812">Transmembrane</keyword>
<feature type="coiled-coil region" evidence="5">
    <location>
        <begin position="536"/>
        <end position="609"/>
    </location>
</feature>
<evidence type="ECO:0000313" key="10">
    <source>
        <dbReference type="Proteomes" id="UP000250235"/>
    </source>
</evidence>
<dbReference type="Proteomes" id="UP000250235">
    <property type="component" value="Unassembled WGS sequence"/>
</dbReference>
<name>A0A2Z7ATT9_9LAMI</name>
<accession>A0A2Z7ATT9</accession>
<dbReference type="InterPro" id="IPR039306">
    <property type="entry name" value="MYOB"/>
</dbReference>